<keyword evidence="3" id="KW-1185">Reference proteome</keyword>
<evidence type="ECO:0000313" key="3">
    <source>
        <dbReference type="Proteomes" id="UP000253507"/>
    </source>
</evidence>
<organism evidence="2 3">
    <name type="scientific">Streptomyces reniochalinae</name>
    <dbReference type="NCBI Taxonomy" id="2250578"/>
    <lineage>
        <taxon>Bacteria</taxon>
        <taxon>Bacillati</taxon>
        <taxon>Actinomycetota</taxon>
        <taxon>Actinomycetes</taxon>
        <taxon>Kitasatosporales</taxon>
        <taxon>Streptomycetaceae</taxon>
        <taxon>Streptomyces</taxon>
    </lineage>
</organism>
<gene>
    <name evidence="2" type="ORF">DQ392_08950</name>
</gene>
<feature type="region of interest" description="Disordered" evidence="1">
    <location>
        <begin position="1"/>
        <end position="29"/>
    </location>
</feature>
<sequence length="74" mass="7608">MSWTPVDGSVSGPKQPESPDGYSTRMGGRVSVQGGRWACSGCGRSEAAEDPHHAAQHHGRECLAVSYNAPGGAA</sequence>
<evidence type="ECO:0000256" key="1">
    <source>
        <dbReference type="SAM" id="MobiDB-lite"/>
    </source>
</evidence>
<protein>
    <submittedName>
        <fullName evidence="2">Uncharacterized protein</fullName>
    </submittedName>
</protein>
<reference evidence="2 3" key="1">
    <citation type="submission" date="2018-06" db="EMBL/GenBank/DDBJ databases">
        <title>Streptomyces reniochalinae sp. nov. and Streptomyces diacarnus sp. nov. from marine sponges.</title>
        <authorList>
            <person name="Li L."/>
        </authorList>
    </citation>
    <scope>NUCLEOTIDE SEQUENCE [LARGE SCALE GENOMIC DNA]</scope>
    <source>
        <strain evidence="2 3">LHW50302</strain>
    </source>
</reference>
<proteinExistence type="predicted"/>
<evidence type="ECO:0000313" key="2">
    <source>
        <dbReference type="EMBL" id="RCG21823.1"/>
    </source>
</evidence>
<dbReference type="Proteomes" id="UP000253507">
    <property type="component" value="Unassembled WGS sequence"/>
</dbReference>
<dbReference type="AlphaFoldDB" id="A0A367EUV7"/>
<name>A0A367EUV7_9ACTN</name>
<dbReference type="EMBL" id="QOIM01000026">
    <property type="protein sequence ID" value="RCG21823.1"/>
    <property type="molecule type" value="Genomic_DNA"/>
</dbReference>
<comment type="caution">
    <text evidence="2">The sequence shown here is derived from an EMBL/GenBank/DDBJ whole genome shotgun (WGS) entry which is preliminary data.</text>
</comment>
<accession>A0A367EUV7</accession>